<feature type="region of interest" description="Disordered" evidence="5">
    <location>
        <begin position="271"/>
        <end position="301"/>
    </location>
</feature>
<feature type="compositionally biased region" description="Low complexity" evidence="5">
    <location>
        <begin position="271"/>
        <end position="294"/>
    </location>
</feature>
<evidence type="ECO:0000256" key="5">
    <source>
        <dbReference type="SAM" id="MobiDB-lite"/>
    </source>
</evidence>
<feature type="transmembrane region" description="Helical" evidence="6">
    <location>
        <begin position="305"/>
        <end position="327"/>
    </location>
</feature>
<feature type="compositionally biased region" description="Pro residues" evidence="5">
    <location>
        <begin position="486"/>
        <end position="500"/>
    </location>
</feature>
<keyword evidence="4 6" id="KW-0472">Membrane</keyword>
<dbReference type="AlphaFoldDB" id="A0AAD7EWJ3"/>
<feature type="compositionally biased region" description="Low complexity" evidence="5">
    <location>
        <begin position="354"/>
        <end position="365"/>
    </location>
</feature>
<sequence>MTSKNFTIDNVNPLIQYAPAGAWTEGSKTSDPLASSYSNGGTFTLCTTQGSSATFTFNGTQVYVFGAKRGNHGPYSITLDGTQTLFDGFSATDIFGTLFVSDVLKQGKHTVTVTNQLTDTTKPFLDLDFITWTSTVTDNGESKTLEDTTDAFAYSPATSWTTDLSGSQLTGFSSNNGHLTLTTGASVAVSFSGDFITVFGPVGPSIARYSVQVDGADAGTFNGTKEAYTAQVALYQATGLGAGHHTLELTSQPAVGGQLLAVDFVQVSPASTTAASSGSGSSTGSSPAKTGSATKNTSSSSIGPAVGGAIGGVIVLAGLIFLIFFFCRKKRRREQDPNYMLALEDKYAPPAPTPYTTGSTTSVPYQTTPYAMGSTTTPSHYSGPGSQVHLAQAGQYSHASEPPSPPLTNPYGGMDSPPLNPGWNASHPDARRTYYTVNDDPSSVGGSRMSTSDGSSVGRSSTVHSSGAAGLGAGTGGVRRSKGGPLPLPPTANVPLPPDAPRMYVPGREQDMGPLPPDYQQATEPYNGEA</sequence>
<dbReference type="InterPro" id="IPR051694">
    <property type="entry name" value="Immunoregulatory_rcpt-like"/>
</dbReference>
<keyword evidence="2 6" id="KW-0812">Transmembrane</keyword>
<dbReference type="PANTHER" id="PTHR15549">
    <property type="entry name" value="PAIRED IMMUNOGLOBULIN-LIKE TYPE 2 RECEPTOR"/>
    <property type="match status" value="1"/>
</dbReference>
<evidence type="ECO:0008006" key="9">
    <source>
        <dbReference type="Google" id="ProtNLM"/>
    </source>
</evidence>
<protein>
    <recommendedName>
        <fullName evidence="9">Transmembrane protein</fullName>
    </recommendedName>
</protein>
<keyword evidence="8" id="KW-1185">Reference proteome</keyword>
<keyword evidence="3 6" id="KW-1133">Transmembrane helix</keyword>
<organism evidence="7 8">
    <name type="scientific">Mycena albidolilacea</name>
    <dbReference type="NCBI Taxonomy" id="1033008"/>
    <lineage>
        <taxon>Eukaryota</taxon>
        <taxon>Fungi</taxon>
        <taxon>Dikarya</taxon>
        <taxon>Basidiomycota</taxon>
        <taxon>Agaricomycotina</taxon>
        <taxon>Agaricomycetes</taxon>
        <taxon>Agaricomycetidae</taxon>
        <taxon>Agaricales</taxon>
        <taxon>Marasmiineae</taxon>
        <taxon>Mycenaceae</taxon>
        <taxon>Mycena</taxon>
    </lineage>
</organism>
<reference evidence="7" key="1">
    <citation type="submission" date="2023-03" db="EMBL/GenBank/DDBJ databases">
        <title>Massive genome expansion in bonnet fungi (Mycena s.s.) driven by repeated elements and novel gene families across ecological guilds.</title>
        <authorList>
            <consortium name="Lawrence Berkeley National Laboratory"/>
            <person name="Harder C.B."/>
            <person name="Miyauchi S."/>
            <person name="Viragh M."/>
            <person name="Kuo A."/>
            <person name="Thoen E."/>
            <person name="Andreopoulos B."/>
            <person name="Lu D."/>
            <person name="Skrede I."/>
            <person name="Drula E."/>
            <person name="Henrissat B."/>
            <person name="Morin E."/>
            <person name="Kohler A."/>
            <person name="Barry K."/>
            <person name="LaButti K."/>
            <person name="Morin E."/>
            <person name="Salamov A."/>
            <person name="Lipzen A."/>
            <person name="Mereny Z."/>
            <person name="Hegedus B."/>
            <person name="Baldrian P."/>
            <person name="Stursova M."/>
            <person name="Weitz H."/>
            <person name="Taylor A."/>
            <person name="Grigoriev I.V."/>
            <person name="Nagy L.G."/>
            <person name="Martin F."/>
            <person name="Kauserud H."/>
        </authorList>
    </citation>
    <scope>NUCLEOTIDE SEQUENCE</scope>
    <source>
        <strain evidence="7">CBHHK002</strain>
    </source>
</reference>
<evidence type="ECO:0000313" key="8">
    <source>
        <dbReference type="Proteomes" id="UP001218218"/>
    </source>
</evidence>
<proteinExistence type="predicted"/>
<dbReference type="GO" id="GO:0071944">
    <property type="term" value="C:cell periphery"/>
    <property type="evidence" value="ECO:0007669"/>
    <property type="project" value="UniProtKB-ARBA"/>
</dbReference>
<gene>
    <name evidence="7" type="ORF">DFH08DRAFT_69773</name>
</gene>
<feature type="region of interest" description="Disordered" evidence="5">
    <location>
        <begin position="346"/>
        <end position="530"/>
    </location>
</feature>
<comment type="subcellular location">
    <subcellularLocation>
        <location evidence="1">Membrane</location>
        <topology evidence="1">Single-pass membrane protein</topology>
    </subcellularLocation>
</comment>
<evidence type="ECO:0000256" key="2">
    <source>
        <dbReference type="ARBA" id="ARBA00022692"/>
    </source>
</evidence>
<comment type="caution">
    <text evidence="7">The sequence shown here is derived from an EMBL/GenBank/DDBJ whole genome shotgun (WGS) entry which is preliminary data.</text>
</comment>
<feature type="compositionally biased region" description="Polar residues" evidence="5">
    <location>
        <begin position="435"/>
        <end position="449"/>
    </location>
</feature>
<dbReference type="Gene3D" id="2.60.120.260">
    <property type="entry name" value="Galactose-binding domain-like"/>
    <property type="match status" value="2"/>
</dbReference>
<name>A0AAD7EWJ3_9AGAR</name>
<feature type="compositionally biased region" description="Polar residues" evidence="5">
    <location>
        <begin position="366"/>
        <end position="380"/>
    </location>
</feature>
<dbReference type="EMBL" id="JARIHO010000011">
    <property type="protein sequence ID" value="KAJ7353682.1"/>
    <property type="molecule type" value="Genomic_DNA"/>
</dbReference>
<dbReference type="PANTHER" id="PTHR15549:SF26">
    <property type="entry name" value="AXIAL BUDDING PATTERN PROTEIN 2-RELATED"/>
    <property type="match status" value="1"/>
</dbReference>
<evidence type="ECO:0000256" key="4">
    <source>
        <dbReference type="ARBA" id="ARBA00023136"/>
    </source>
</evidence>
<evidence type="ECO:0000256" key="3">
    <source>
        <dbReference type="ARBA" id="ARBA00022989"/>
    </source>
</evidence>
<evidence type="ECO:0000256" key="1">
    <source>
        <dbReference type="ARBA" id="ARBA00004167"/>
    </source>
</evidence>
<dbReference type="Proteomes" id="UP001218218">
    <property type="component" value="Unassembled WGS sequence"/>
</dbReference>
<dbReference type="GO" id="GO:0016020">
    <property type="term" value="C:membrane"/>
    <property type="evidence" value="ECO:0007669"/>
    <property type="project" value="UniProtKB-SubCell"/>
</dbReference>
<feature type="compositionally biased region" description="Low complexity" evidence="5">
    <location>
        <begin position="450"/>
        <end position="468"/>
    </location>
</feature>
<evidence type="ECO:0000313" key="7">
    <source>
        <dbReference type="EMBL" id="KAJ7353682.1"/>
    </source>
</evidence>
<evidence type="ECO:0000256" key="6">
    <source>
        <dbReference type="SAM" id="Phobius"/>
    </source>
</evidence>
<accession>A0AAD7EWJ3</accession>